<dbReference type="Proteomes" id="UP001297581">
    <property type="component" value="Unassembled WGS sequence"/>
</dbReference>
<sequence length="105" mass="11379">MALVQCPVCQKRISSKASACPHCQTGTQGDNGSALRIANIKKSQRLMNQSFLAMTLFVSGVVVMFWGGEEPEGLRLTSGAVLLTLGFVGYLITRVQIVLHKRKSV</sequence>
<dbReference type="RefSeq" id="WP_126166881.1">
    <property type="nucleotide sequence ID" value="NZ_JAKUDL010000002.1"/>
</dbReference>
<protein>
    <submittedName>
        <fullName evidence="2">Zinc ribbon domain-containing protein</fullName>
    </submittedName>
</protein>
<evidence type="ECO:0000313" key="3">
    <source>
        <dbReference type="Proteomes" id="UP001297581"/>
    </source>
</evidence>
<organism evidence="2 3">
    <name type="scientific">Shewanella zhuhaiensis</name>
    <dbReference type="NCBI Taxonomy" id="2919576"/>
    <lineage>
        <taxon>Bacteria</taxon>
        <taxon>Pseudomonadati</taxon>
        <taxon>Pseudomonadota</taxon>
        <taxon>Gammaproteobacteria</taxon>
        <taxon>Alteromonadales</taxon>
        <taxon>Shewanellaceae</taxon>
        <taxon>Shewanella</taxon>
    </lineage>
</organism>
<evidence type="ECO:0000256" key="1">
    <source>
        <dbReference type="SAM" id="Phobius"/>
    </source>
</evidence>
<evidence type="ECO:0000313" key="2">
    <source>
        <dbReference type="EMBL" id="MCH4294493.1"/>
    </source>
</evidence>
<feature type="transmembrane region" description="Helical" evidence="1">
    <location>
        <begin position="74"/>
        <end position="93"/>
    </location>
</feature>
<comment type="caution">
    <text evidence="2">The sequence shown here is derived from an EMBL/GenBank/DDBJ whole genome shotgun (WGS) entry which is preliminary data.</text>
</comment>
<reference evidence="2 3" key="1">
    <citation type="submission" date="2022-02" db="EMBL/GenBank/DDBJ databases">
        <title>The genome sequence of Shewanella sp. 3B26.</title>
        <authorList>
            <person name="Du J."/>
        </authorList>
    </citation>
    <scope>NUCLEOTIDE SEQUENCE [LARGE SCALE GENOMIC DNA]</scope>
    <source>
        <strain evidence="2 3">3B26</strain>
    </source>
</reference>
<gene>
    <name evidence="2" type="ORF">MJ923_09285</name>
</gene>
<keyword evidence="1" id="KW-1133">Transmembrane helix</keyword>
<accession>A0AAJ1BGT2</accession>
<keyword evidence="1" id="KW-0812">Transmembrane</keyword>
<proteinExistence type="predicted"/>
<dbReference type="EMBL" id="JAKUDL010000002">
    <property type="protein sequence ID" value="MCH4294493.1"/>
    <property type="molecule type" value="Genomic_DNA"/>
</dbReference>
<keyword evidence="3" id="KW-1185">Reference proteome</keyword>
<feature type="transmembrane region" description="Helical" evidence="1">
    <location>
        <begin position="51"/>
        <end position="68"/>
    </location>
</feature>
<name>A0AAJ1BGT2_9GAMM</name>
<keyword evidence="1" id="KW-0472">Membrane</keyword>
<dbReference type="AlphaFoldDB" id="A0AAJ1BGT2"/>